<dbReference type="OrthoDB" id="98874at2"/>
<keyword evidence="3" id="KW-1185">Reference proteome</keyword>
<dbReference type="Gene3D" id="3.10.620.30">
    <property type="match status" value="1"/>
</dbReference>
<evidence type="ECO:0000259" key="1">
    <source>
        <dbReference type="Pfam" id="PF01841"/>
    </source>
</evidence>
<dbReference type="AlphaFoldDB" id="A0A4R1B7E5"/>
<gene>
    <name evidence="2" type="ORF">EPD60_14320</name>
</gene>
<dbReference type="InterPro" id="IPR038765">
    <property type="entry name" value="Papain-like_cys_pep_sf"/>
</dbReference>
<dbReference type="SUPFAM" id="SSF54001">
    <property type="entry name" value="Cysteine proteinases"/>
    <property type="match status" value="1"/>
</dbReference>
<reference evidence="2 3" key="1">
    <citation type="submission" date="2019-03" db="EMBL/GenBank/DDBJ databases">
        <authorList>
            <person name="Kim M.K.M."/>
        </authorList>
    </citation>
    <scope>NUCLEOTIDE SEQUENCE [LARGE SCALE GENOMIC DNA]</scope>
    <source>
        <strain evidence="2 3">17J68-12</strain>
    </source>
</reference>
<dbReference type="Gene3D" id="2.60.120.1130">
    <property type="match status" value="1"/>
</dbReference>
<dbReference type="Pfam" id="PF01841">
    <property type="entry name" value="Transglut_core"/>
    <property type="match status" value="1"/>
</dbReference>
<evidence type="ECO:0000313" key="3">
    <source>
        <dbReference type="Proteomes" id="UP000295334"/>
    </source>
</evidence>
<organism evidence="2 3">
    <name type="scientific">Flaviaesturariibacter flavus</name>
    <dbReference type="NCBI Taxonomy" id="2502780"/>
    <lineage>
        <taxon>Bacteria</taxon>
        <taxon>Pseudomonadati</taxon>
        <taxon>Bacteroidota</taxon>
        <taxon>Chitinophagia</taxon>
        <taxon>Chitinophagales</taxon>
        <taxon>Chitinophagaceae</taxon>
        <taxon>Flaviaestuariibacter</taxon>
    </lineage>
</organism>
<dbReference type="EMBL" id="SJZI01000050">
    <property type="protein sequence ID" value="TCJ12448.1"/>
    <property type="molecule type" value="Genomic_DNA"/>
</dbReference>
<sequence length="666" mass="76169">MRTVLLAITLGAGALSAYGQSKEVYKFEKINPEMLRQRLYPVDSGATAVILADVGETEIEGNAKGFFSFVFTRHKRVHILGKGGYDEATFALPLYHQVHDAEEKLESIRATSYNLENGQVVETRLSKDNIFTEKFSKNVDIKKFTLPSVKEGTIIDIEYKIASDYLYTLQPWDFQGSTPRLWSEYRLSLPQFLDYMFIYKGYVPFYINEKKDRQQQFSVIQPNQFERSDYYKFTAGITDYRWVTKNVPGFKPEAYISSPQNFMSHIDFQLSGYREPLTIKDLVPTWPQQARELLQSESFGQKLDKNNGYLSDVMRTLTRSTKEATARAVFTYVRDNFTCDGQQGLYLHSSVKDVFKNRKGSVAELNLLLVTMLRYADIDADPLMLSTRSNGTVFTTYPMLSRFNYIIATAEIDGQKVYLDASKPRLGFNRLSTECYNGMARAINNEATPVVFATDSLRETQMINVFLGNPDKKGWTGTFQQVAGYYESYRLRQEAAEKGSNTLGADLKKTLGSSVTVEKVVVDSMDRLDGSLALRADLSMELSGDDIIYVNPMMGFGLRSNPFISPERSYPVEMPYCMDDLYNFTFYVPDGYVVDELPKSIRMKLNDNNDGAFEFLISNSDGVISMRSRIRLNRANYLPDEYEMLREFFSRIAAKHNEQIVLKKKK</sequence>
<feature type="domain" description="Transglutaminase-like" evidence="1">
    <location>
        <begin position="318"/>
        <end position="380"/>
    </location>
</feature>
<evidence type="ECO:0000313" key="2">
    <source>
        <dbReference type="EMBL" id="TCJ12448.1"/>
    </source>
</evidence>
<dbReference type="Proteomes" id="UP000295334">
    <property type="component" value="Unassembled WGS sequence"/>
</dbReference>
<comment type="caution">
    <text evidence="2">The sequence shown here is derived from an EMBL/GenBank/DDBJ whole genome shotgun (WGS) entry which is preliminary data.</text>
</comment>
<dbReference type="InterPro" id="IPR002931">
    <property type="entry name" value="Transglutaminase-like"/>
</dbReference>
<name>A0A4R1B7E5_9BACT</name>
<dbReference type="Gene3D" id="2.60.40.3140">
    <property type="match status" value="1"/>
</dbReference>
<proteinExistence type="predicted"/>
<accession>A0A4R1B7E5</accession>
<protein>
    <submittedName>
        <fullName evidence="2">DUF3857 domain-containing protein</fullName>
    </submittedName>
</protein>
<dbReference type="RefSeq" id="WP_131450207.1">
    <property type="nucleotide sequence ID" value="NZ_SJZI01000050.1"/>
</dbReference>